<accession>A0ABN2IL48</accession>
<dbReference type="InterPro" id="IPR009081">
    <property type="entry name" value="PP-bd_ACP"/>
</dbReference>
<dbReference type="InterPro" id="IPR036736">
    <property type="entry name" value="ACP-like_sf"/>
</dbReference>
<organism evidence="4 5">
    <name type="scientific">Fodinicola feengrottensis</name>
    <dbReference type="NCBI Taxonomy" id="435914"/>
    <lineage>
        <taxon>Bacteria</taxon>
        <taxon>Bacillati</taxon>
        <taxon>Actinomycetota</taxon>
        <taxon>Actinomycetes</taxon>
        <taxon>Mycobacteriales</taxon>
        <taxon>Fodinicola</taxon>
    </lineage>
</organism>
<dbReference type="PROSITE" id="PS50075">
    <property type="entry name" value="CARRIER"/>
    <property type="match status" value="1"/>
</dbReference>
<dbReference type="RefSeq" id="WP_163570816.1">
    <property type="nucleotide sequence ID" value="NZ_BAAANY010000031.1"/>
</dbReference>
<protein>
    <recommendedName>
        <fullName evidence="3">Carrier domain-containing protein</fullName>
    </recommendedName>
</protein>
<dbReference type="EMBL" id="BAAANY010000031">
    <property type="protein sequence ID" value="GAA1706813.1"/>
    <property type="molecule type" value="Genomic_DNA"/>
</dbReference>
<dbReference type="SUPFAM" id="SSF47336">
    <property type="entry name" value="ACP-like"/>
    <property type="match status" value="1"/>
</dbReference>
<sequence length="78" mass="8073">MAAVDVAQCEEFVRTELAELTGEPDTAAAEAFLQLGGDSLRAELLAGAIEERYGISIDTVAILHAGSIRALAELVAAS</sequence>
<gene>
    <name evidence="4" type="ORF">GCM10009765_65340</name>
</gene>
<evidence type="ECO:0000313" key="4">
    <source>
        <dbReference type="EMBL" id="GAA1706813.1"/>
    </source>
</evidence>
<keyword evidence="2" id="KW-0597">Phosphoprotein</keyword>
<dbReference type="Pfam" id="PF00550">
    <property type="entry name" value="PP-binding"/>
    <property type="match status" value="1"/>
</dbReference>
<keyword evidence="1" id="KW-0596">Phosphopantetheine</keyword>
<evidence type="ECO:0000313" key="5">
    <source>
        <dbReference type="Proteomes" id="UP001500618"/>
    </source>
</evidence>
<evidence type="ECO:0000256" key="1">
    <source>
        <dbReference type="ARBA" id="ARBA00022450"/>
    </source>
</evidence>
<evidence type="ECO:0000259" key="3">
    <source>
        <dbReference type="PROSITE" id="PS50075"/>
    </source>
</evidence>
<dbReference type="Proteomes" id="UP001500618">
    <property type="component" value="Unassembled WGS sequence"/>
</dbReference>
<evidence type="ECO:0000256" key="2">
    <source>
        <dbReference type="ARBA" id="ARBA00022553"/>
    </source>
</evidence>
<name>A0ABN2IL48_9ACTN</name>
<feature type="domain" description="Carrier" evidence="3">
    <location>
        <begin position="4"/>
        <end position="78"/>
    </location>
</feature>
<dbReference type="SMART" id="SM00823">
    <property type="entry name" value="PKS_PP"/>
    <property type="match status" value="1"/>
</dbReference>
<dbReference type="Gene3D" id="1.10.1200.10">
    <property type="entry name" value="ACP-like"/>
    <property type="match status" value="1"/>
</dbReference>
<keyword evidence="5" id="KW-1185">Reference proteome</keyword>
<reference evidence="5" key="1">
    <citation type="journal article" date="2019" name="Int. J. Syst. Evol. Microbiol.">
        <title>The Global Catalogue of Microorganisms (GCM) 10K type strain sequencing project: providing services to taxonomists for standard genome sequencing and annotation.</title>
        <authorList>
            <consortium name="The Broad Institute Genomics Platform"/>
            <consortium name="The Broad Institute Genome Sequencing Center for Infectious Disease"/>
            <person name="Wu L."/>
            <person name="Ma J."/>
        </authorList>
    </citation>
    <scope>NUCLEOTIDE SEQUENCE [LARGE SCALE GENOMIC DNA]</scope>
    <source>
        <strain evidence="5">JCM 14718</strain>
    </source>
</reference>
<proteinExistence type="predicted"/>
<comment type="caution">
    <text evidence="4">The sequence shown here is derived from an EMBL/GenBank/DDBJ whole genome shotgun (WGS) entry which is preliminary data.</text>
</comment>
<dbReference type="InterPro" id="IPR020806">
    <property type="entry name" value="PKS_PP-bd"/>
</dbReference>